<evidence type="ECO:0000313" key="3">
    <source>
        <dbReference type="EMBL" id="SEP23998.1"/>
    </source>
</evidence>
<feature type="compositionally biased region" description="Acidic residues" evidence="1">
    <location>
        <begin position="721"/>
        <end position="732"/>
    </location>
</feature>
<evidence type="ECO:0000313" key="4">
    <source>
        <dbReference type="Proteomes" id="UP000199615"/>
    </source>
</evidence>
<gene>
    <name evidence="3" type="ORF">SAMN05444123_111103</name>
</gene>
<dbReference type="Gene3D" id="3.40.50.300">
    <property type="entry name" value="P-loop containing nucleotide triphosphate hydrolases"/>
    <property type="match status" value="1"/>
</dbReference>
<dbReference type="InterPro" id="IPR049050">
    <property type="entry name" value="nSTAND3"/>
</dbReference>
<dbReference type="SUPFAM" id="SSF52540">
    <property type="entry name" value="P-loop containing nucleoside triphosphate hydrolases"/>
    <property type="match status" value="1"/>
</dbReference>
<protein>
    <recommendedName>
        <fullName evidence="2">Novel STAND NTPase 3 domain-containing protein</fullName>
    </recommendedName>
</protein>
<dbReference type="InterPro" id="IPR027417">
    <property type="entry name" value="P-loop_NTPase"/>
</dbReference>
<evidence type="ECO:0000259" key="2">
    <source>
        <dbReference type="Pfam" id="PF20720"/>
    </source>
</evidence>
<proteinExistence type="predicted"/>
<keyword evidence="4" id="KW-1185">Reference proteome</keyword>
<dbReference type="Pfam" id="PF20720">
    <property type="entry name" value="nSTAND3"/>
    <property type="match status" value="1"/>
</dbReference>
<feature type="domain" description="Novel STAND NTPase 3" evidence="2">
    <location>
        <begin position="173"/>
        <end position="334"/>
    </location>
</feature>
<dbReference type="RefSeq" id="WP_092685822.1">
    <property type="nucleotide sequence ID" value="NZ_FODT01000011.1"/>
</dbReference>
<organism evidence="3 4">
    <name type="scientific">Rhodopseudomonas pseudopalustris</name>
    <dbReference type="NCBI Taxonomy" id="1513892"/>
    <lineage>
        <taxon>Bacteria</taxon>
        <taxon>Pseudomonadati</taxon>
        <taxon>Pseudomonadota</taxon>
        <taxon>Alphaproteobacteria</taxon>
        <taxon>Hyphomicrobiales</taxon>
        <taxon>Nitrobacteraceae</taxon>
        <taxon>Rhodopseudomonas</taxon>
    </lineage>
</organism>
<reference evidence="4" key="1">
    <citation type="submission" date="2016-10" db="EMBL/GenBank/DDBJ databases">
        <authorList>
            <person name="Varghese N."/>
            <person name="Submissions S."/>
        </authorList>
    </citation>
    <scope>NUCLEOTIDE SEQUENCE [LARGE SCALE GENOMIC DNA]</scope>
    <source>
        <strain evidence="4">DSM 123</strain>
    </source>
</reference>
<evidence type="ECO:0000256" key="1">
    <source>
        <dbReference type="SAM" id="MobiDB-lite"/>
    </source>
</evidence>
<name>A0A1H8WA48_9BRAD</name>
<sequence length="766" mass="87038">MPDYDFHQLSPYDLEILARDLLQAHWGVTIESFKSGKDRGVDLRYAAGSGKLIVQVKHFLRTGLAGLMRELTKEAEKVRQLRPTRYFLVTSVPLSAKNKDAIVDLFDVDALTPSDVIGQEDLNNLLGQHPSIEGNHFKLWLASRAVLDRVLQNAAVTRSEFKARQVHNEARRYVQSAAYPQALKILNAERVVVVAGPPGVGKSTLANLLLYEHLERGFQAVLIQRDIEEGLALFHPPTPQVFYFDDFMGATFLGDRSAALAGTTDKALLDFIAMVRSTPTARMILTTREHIYAHAMNRSERLRHSDLDDLRVFLRMPNYSFGQKARILYNHLYFSDLPAAYQHELLRNDYYLRIIKHEKFNPRLIEWLSSFRRLRNVPVEQYRAFIDNLLRDPSEIWRHAYEQEISDAGRTMLMVLFSMGGKAVGMDLRPSFAALHNHRAKRYGFATRPEDFRSALREIAGTFIKPFGTHGVEVIDPSVLDLLNAVVRRAPDNGIDVVAAANEFIQIERVWSFAKAEKGGAVLDAFQHGADQLAFSISTLMVKARRFATSEGAAGYRGPTFERRLAVVIDMSDRLASPKIAALIEPLFAHIQHEWTTERPDISDAVETLRALDSTRSIDANVLDQMKASIKTVLIEEVQKGCRSDELREVIGAIDTTEADANEALSAARRAFEAYGHTMFQDELHECRSREQFDELMEDLKLFSDQLGVDVSSLLTRAEEAKDEFEEREDDYADHMQDEYKERWRDERASERGVSEMFGSLRDDRS</sequence>
<feature type="compositionally biased region" description="Basic and acidic residues" evidence="1">
    <location>
        <begin position="733"/>
        <end position="754"/>
    </location>
</feature>
<dbReference type="AlphaFoldDB" id="A0A1H8WA48"/>
<dbReference type="OrthoDB" id="9806903at2"/>
<accession>A0A1H8WA48</accession>
<feature type="region of interest" description="Disordered" evidence="1">
    <location>
        <begin position="720"/>
        <end position="766"/>
    </location>
</feature>
<dbReference type="EMBL" id="FODT01000011">
    <property type="protein sequence ID" value="SEP23998.1"/>
    <property type="molecule type" value="Genomic_DNA"/>
</dbReference>
<dbReference type="Proteomes" id="UP000199615">
    <property type="component" value="Unassembled WGS sequence"/>
</dbReference>